<evidence type="ECO:0000256" key="1">
    <source>
        <dbReference type="ARBA" id="ARBA00010605"/>
    </source>
</evidence>
<dbReference type="EMBL" id="PEXX01000046">
    <property type="protein sequence ID" value="PIU10484.1"/>
    <property type="molecule type" value="Genomic_DNA"/>
</dbReference>
<dbReference type="GO" id="GO:0006412">
    <property type="term" value="P:translation"/>
    <property type="evidence" value="ECO:0007669"/>
    <property type="project" value="UniProtKB-UniRule"/>
</dbReference>
<proteinExistence type="inferred from homology"/>
<comment type="caution">
    <text evidence="9">The sequence shown here is derived from an EMBL/GenBank/DDBJ whole genome shotgun (WGS) entry which is preliminary data.</text>
</comment>
<dbReference type="HAMAP" id="MF_00503">
    <property type="entry name" value="Ribosomal_bL9"/>
    <property type="match status" value="1"/>
</dbReference>
<keyword evidence="3 7" id="KW-0694">RNA-binding</keyword>
<evidence type="ECO:0000256" key="5">
    <source>
        <dbReference type="ARBA" id="ARBA00023274"/>
    </source>
</evidence>
<dbReference type="GO" id="GO:0003735">
    <property type="term" value="F:structural constituent of ribosome"/>
    <property type="evidence" value="ECO:0007669"/>
    <property type="project" value="InterPro"/>
</dbReference>
<keyword evidence="2 7" id="KW-0699">rRNA-binding</keyword>
<comment type="similarity">
    <text evidence="1 7">Belongs to the bacterial ribosomal protein bL9 family.</text>
</comment>
<dbReference type="PANTHER" id="PTHR21368">
    <property type="entry name" value="50S RIBOSOMAL PROTEIN L9"/>
    <property type="match status" value="1"/>
</dbReference>
<dbReference type="InterPro" id="IPR036791">
    <property type="entry name" value="Ribosomal_bL9_C_sf"/>
</dbReference>
<dbReference type="InterPro" id="IPR020594">
    <property type="entry name" value="Ribosomal_bL9_bac/chp"/>
</dbReference>
<evidence type="ECO:0000313" key="10">
    <source>
        <dbReference type="Proteomes" id="UP000230586"/>
    </source>
</evidence>
<evidence type="ECO:0000256" key="7">
    <source>
        <dbReference type="HAMAP-Rule" id="MF_00503"/>
    </source>
</evidence>
<dbReference type="GO" id="GO:1990904">
    <property type="term" value="C:ribonucleoprotein complex"/>
    <property type="evidence" value="ECO:0007669"/>
    <property type="project" value="UniProtKB-KW"/>
</dbReference>
<dbReference type="InterPro" id="IPR009027">
    <property type="entry name" value="Ribosomal_bL9/RNase_H1_N"/>
</dbReference>
<dbReference type="InterPro" id="IPR020070">
    <property type="entry name" value="Ribosomal_bL9_N"/>
</dbReference>
<reference evidence="10" key="1">
    <citation type="submission" date="2017-09" db="EMBL/GenBank/DDBJ databases">
        <title>Depth-based differentiation of microbial function through sediment-hosted aquifers and enrichment of novel symbionts in the deep terrestrial subsurface.</title>
        <authorList>
            <person name="Probst A.J."/>
            <person name="Ladd B."/>
            <person name="Jarett J.K."/>
            <person name="Geller-Mcgrath D.E."/>
            <person name="Sieber C.M.K."/>
            <person name="Emerson J.B."/>
            <person name="Anantharaman K."/>
            <person name="Thomas B.C."/>
            <person name="Malmstrom R."/>
            <person name="Stieglmeier M."/>
            <person name="Klingl A."/>
            <person name="Woyke T."/>
            <person name="Ryan C.M."/>
            <person name="Banfield J.F."/>
        </authorList>
    </citation>
    <scope>NUCLEOTIDE SEQUENCE [LARGE SCALE GENOMIC DNA]</scope>
</reference>
<keyword evidence="4 7" id="KW-0689">Ribosomal protein</keyword>
<dbReference type="Gene3D" id="3.10.430.100">
    <property type="entry name" value="Ribosomal protein L9, C-terminal domain"/>
    <property type="match status" value="1"/>
</dbReference>
<keyword evidence="5 7" id="KW-0687">Ribonucleoprotein</keyword>
<dbReference type="Pfam" id="PF01281">
    <property type="entry name" value="Ribosomal_L9_N"/>
    <property type="match status" value="1"/>
</dbReference>
<dbReference type="GO" id="GO:0019843">
    <property type="term" value="F:rRNA binding"/>
    <property type="evidence" value="ECO:0007669"/>
    <property type="project" value="UniProtKB-UniRule"/>
</dbReference>
<dbReference type="SUPFAM" id="SSF55658">
    <property type="entry name" value="L9 N-domain-like"/>
    <property type="match status" value="1"/>
</dbReference>
<dbReference type="InterPro" id="IPR000244">
    <property type="entry name" value="Ribosomal_bL9"/>
</dbReference>
<dbReference type="SUPFAM" id="SSF55653">
    <property type="entry name" value="Ribosomal protein L9 C-domain"/>
    <property type="match status" value="1"/>
</dbReference>
<dbReference type="Gene3D" id="3.40.5.10">
    <property type="entry name" value="Ribosomal protein L9, N-terminal domain"/>
    <property type="match status" value="1"/>
</dbReference>
<dbReference type="Proteomes" id="UP000230586">
    <property type="component" value="Unassembled WGS sequence"/>
</dbReference>
<evidence type="ECO:0000256" key="6">
    <source>
        <dbReference type="ARBA" id="ARBA00035292"/>
    </source>
</evidence>
<gene>
    <name evidence="7 9" type="primary">rplI</name>
    <name evidence="9" type="ORF">COT27_02750</name>
</gene>
<evidence type="ECO:0000256" key="2">
    <source>
        <dbReference type="ARBA" id="ARBA00022730"/>
    </source>
</evidence>
<organism evidence="9 10">
    <name type="scientific">Candidatus Kuenenbacteria bacterium CG08_land_8_20_14_0_20_37_23</name>
    <dbReference type="NCBI Taxonomy" id="1974617"/>
    <lineage>
        <taxon>Bacteria</taxon>
        <taxon>Candidatus Kueneniibacteriota</taxon>
    </lineage>
</organism>
<dbReference type="GO" id="GO:0005840">
    <property type="term" value="C:ribosome"/>
    <property type="evidence" value="ECO:0007669"/>
    <property type="project" value="UniProtKB-KW"/>
</dbReference>
<accession>A0A2M6XS62</accession>
<feature type="domain" description="Ribosomal protein L9" evidence="8">
    <location>
        <begin position="37"/>
        <end position="64"/>
    </location>
</feature>
<dbReference type="InterPro" id="IPR020069">
    <property type="entry name" value="Ribosomal_bL9_C"/>
</dbReference>
<dbReference type="NCBIfam" id="TIGR00158">
    <property type="entry name" value="L9"/>
    <property type="match status" value="1"/>
</dbReference>
<protein>
    <recommendedName>
        <fullName evidence="6 7">Large ribosomal subunit protein bL9</fullName>
    </recommendedName>
</protein>
<dbReference type="AlphaFoldDB" id="A0A2M6XS62"/>
<name>A0A2M6XS62_9BACT</name>
<sequence length="173" mass="19688">MTEKIRRWIEPLSFLSMGNDSLNFMKIILLQNIDKLGKIGDVKNVADGYAMNFLFTNKLAEPATADEIRKIESDQIKKEKNKENKQKKYKIILSKLRGISIEIRAKASDAGRLFAGLTEDDIASELKSQKKIEIESRCVKLHKRIKEIGEHNVDIDFGNNLNGNIKVKIVMAN</sequence>
<dbReference type="InterPro" id="IPR036935">
    <property type="entry name" value="Ribosomal_bL9_N_sf"/>
</dbReference>
<evidence type="ECO:0000256" key="4">
    <source>
        <dbReference type="ARBA" id="ARBA00022980"/>
    </source>
</evidence>
<evidence type="ECO:0000313" key="9">
    <source>
        <dbReference type="EMBL" id="PIU10484.1"/>
    </source>
</evidence>
<dbReference type="PROSITE" id="PS00651">
    <property type="entry name" value="RIBOSOMAL_L9"/>
    <property type="match status" value="1"/>
</dbReference>
<dbReference type="Pfam" id="PF03948">
    <property type="entry name" value="Ribosomal_L9_C"/>
    <property type="match status" value="1"/>
</dbReference>
<evidence type="ECO:0000259" key="8">
    <source>
        <dbReference type="PROSITE" id="PS00651"/>
    </source>
</evidence>
<comment type="function">
    <text evidence="7">Binds to the 23S rRNA.</text>
</comment>
<evidence type="ECO:0000256" key="3">
    <source>
        <dbReference type="ARBA" id="ARBA00022884"/>
    </source>
</evidence>